<name>A0A7W1XUA2_9BACL</name>
<reference evidence="2 3" key="1">
    <citation type="submission" date="2020-07" db="EMBL/GenBank/DDBJ databases">
        <title>Thermoactinomyces phylogeny.</title>
        <authorList>
            <person name="Dunlap C."/>
        </authorList>
    </citation>
    <scope>NUCLEOTIDE SEQUENCE [LARGE SCALE GENOMIC DNA]</scope>
    <source>
        <strain evidence="2 3">AMNI-1</strain>
    </source>
</reference>
<dbReference type="EMBL" id="JACEOL010000042">
    <property type="protein sequence ID" value="MBA4603212.1"/>
    <property type="molecule type" value="Genomic_DNA"/>
</dbReference>
<gene>
    <name evidence="2" type="ORF">H2C83_12960</name>
</gene>
<keyword evidence="1" id="KW-1133">Transmembrane helix</keyword>
<evidence type="ECO:0000313" key="2">
    <source>
        <dbReference type="EMBL" id="MBA4603212.1"/>
    </source>
</evidence>
<protein>
    <submittedName>
        <fullName evidence="2">KinB-signaling pathway activation protein</fullName>
    </submittedName>
</protein>
<comment type="caution">
    <text evidence="2">The sequence shown here is derived from an EMBL/GenBank/DDBJ whole genome shotgun (WGS) entry which is preliminary data.</text>
</comment>
<keyword evidence="1" id="KW-0812">Transmembrane</keyword>
<evidence type="ECO:0000313" key="3">
    <source>
        <dbReference type="Proteomes" id="UP000538292"/>
    </source>
</evidence>
<dbReference type="InterPro" id="IPR024164">
    <property type="entry name" value="KinB-signalling_activ"/>
</dbReference>
<dbReference type="PROSITE" id="PS51257">
    <property type="entry name" value="PROKAR_LIPOPROTEIN"/>
    <property type="match status" value="1"/>
</dbReference>
<keyword evidence="1" id="KW-0472">Membrane</keyword>
<feature type="transmembrane region" description="Helical" evidence="1">
    <location>
        <begin position="7"/>
        <end position="28"/>
    </location>
</feature>
<proteinExistence type="predicted"/>
<dbReference type="GO" id="GO:0045881">
    <property type="term" value="P:positive regulation of sporulation resulting in formation of a cellular spore"/>
    <property type="evidence" value="ECO:0007669"/>
    <property type="project" value="InterPro"/>
</dbReference>
<dbReference type="AlphaFoldDB" id="A0A7W1XUA2"/>
<evidence type="ECO:0000256" key="1">
    <source>
        <dbReference type="SAM" id="Phobius"/>
    </source>
</evidence>
<feature type="transmembrane region" description="Helical" evidence="1">
    <location>
        <begin position="164"/>
        <end position="183"/>
    </location>
</feature>
<dbReference type="RefSeq" id="WP_181741519.1">
    <property type="nucleotide sequence ID" value="NZ_JACEOL010000042.1"/>
</dbReference>
<organism evidence="2 3">
    <name type="scientific">Thermoactinomyces mirandus</name>
    <dbReference type="NCBI Taxonomy" id="2756294"/>
    <lineage>
        <taxon>Bacteria</taxon>
        <taxon>Bacillati</taxon>
        <taxon>Bacillota</taxon>
        <taxon>Bacilli</taxon>
        <taxon>Bacillales</taxon>
        <taxon>Thermoactinomycetaceae</taxon>
        <taxon>Thermoactinomyces</taxon>
    </lineage>
</organism>
<dbReference type="SMART" id="SM01251">
    <property type="entry name" value="KbaA"/>
    <property type="match status" value="1"/>
</dbReference>
<feature type="transmembrane region" description="Helical" evidence="1">
    <location>
        <begin position="40"/>
        <end position="64"/>
    </location>
</feature>
<feature type="transmembrane region" description="Helical" evidence="1">
    <location>
        <begin position="76"/>
        <end position="95"/>
    </location>
</feature>
<dbReference type="Pfam" id="PF14089">
    <property type="entry name" value="KbaA"/>
    <property type="match status" value="1"/>
</dbReference>
<accession>A0A7W1XUA2</accession>
<feature type="transmembrane region" description="Helical" evidence="1">
    <location>
        <begin position="107"/>
        <end position="126"/>
    </location>
</feature>
<sequence length="212" mass="23615">MTLKKLIYWFVTTLVIGCLAAVTIGVSFEQFAGQEMVGTITGELLLGLTLGAVAELGFFAFLVFNWLAKGLLRNKTVYDSVMFLLILVLLGNLIYLNHVKYSGESFWLHLVIPAVMVLSAMIVASLKKKQTNSGAYIPTLFYMIAATAIEAIPSLNPKEGEIPFLIIMHSVLVLLVCNAWQILQLHRWIQVTSARNKGKTQKNKKRQVDSVR</sequence>
<keyword evidence="3" id="KW-1185">Reference proteome</keyword>
<feature type="transmembrane region" description="Helical" evidence="1">
    <location>
        <begin position="133"/>
        <end position="152"/>
    </location>
</feature>
<dbReference type="Proteomes" id="UP000538292">
    <property type="component" value="Unassembled WGS sequence"/>
</dbReference>